<gene>
    <name evidence="1" type="ORF">FHY67_05145</name>
</gene>
<name>A0A8H2PW44_ACIRA</name>
<organism evidence="1 2">
    <name type="scientific">Acinetobacter radioresistens</name>
    <dbReference type="NCBI Taxonomy" id="40216"/>
    <lineage>
        <taxon>Bacteria</taxon>
        <taxon>Pseudomonadati</taxon>
        <taxon>Pseudomonadota</taxon>
        <taxon>Gammaproteobacteria</taxon>
        <taxon>Moraxellales</taxon>
        <taxon>Moraxellaceae</taxon>
        <taxon>Acinetobacter</taxon>
    </lineage>
</organism>
<dbReference type="EMBL" id="VFBM01000003">
    <property type="protein sequence ID" value="TNX92953.1"/>
    <property type="molecule type" value="Genomic_DNA"/>
</dbReference>
<dbReference type="Proteomes" id="UP000314285">
    <property type="component" value="Unassembled WGS sequence"/>
</dbReference>
<accession>A0A8H2PW44</accession>
<evidence type="ECO:0000313" key="1">
    <source>
        <dbReference type="EMBL" id="TNX92953.1"/>
    </source>
</evidence>
<comment type="caution">
    <text evidence="1">The sequence shown here is derived from an EMBL/GenBank/DDBJ whole genome shotgun (WGS) entry which is preliminary data.</text>
</comment>
<proteinExistence type="predicted"/>
<protein>
    <submittedName>
        <fullName evidence="1">Chemotaxis protein</fullName>
    </submittedName>
</protein>
<dbReference type="KEGG" id="arj:DOM24_09935"/>
<evidence type="ECO:0000313" key="2">
    <source>
        <dbReference type="Proteomes" id="UP000314285"/>
    </source>
</evidence>
<dbReference type="GeneID" id="56306405"/>
<dbReference type="AlphaFoldDB" id="A0A8H2PW44"/>
<sequence>MSYQTSIHFDPTALLIIKNEIDNSIKLVESAVSTLAEDQSLPFGIEDTLAQFQQCAHVLALIDIPHLAQIAAYSAELMRKIMSDPQHIDHDQVVALSEGTTMLKRYVEFICLREVKVPQFLLDTLNQLEKALDKPLTREGEPLVPLLDFMSPEFKLPAAPHLEQSSYVHQLYKMCLNRILKQQETELDLQGIKLVGAYLAFLANNQPSQQYWNLVYMAFNQIEELILNEPRLRTLIRIETSIDKFLTQPDSFSPSIEDLADILVLCISQEDTLSQHVREQLNIGDEILTDTQLQVLSRHLFGPDYETIHAITDLITTQMAQIRHDIEYNYQNMSPEKSQDIQQNLLMLANIFKLLNLNEAYIELTQQARVLSQPNVLTDENYAQQLMNSILSAMNSIGILERHHTSSRLQIRVNNMSISLDRLDEAHEMLLTETKSLIDLASQSLTLYLQDPNTLNIEGVCNQFKEISGAVLFLGMEKCQQALLEGARFLEHSNKHALVIEAQHIEDLLNILASADMLIENLKNKQPVLGSMFNVALASSQKLVAAA</sequence>
<reference evidence="1 2" key="1">
    <citation type="submission" date="2019-06" db="EMBL/GenBank/DDBJ databases">
        <title>Genome of Acinetobacter radioresistens APH1, a phenol degrading strain.</title>
        <authorList>
            <person name="Liu Y."/>
        </authorList>
    </citation>
    <scope>NUCLEOTIDE SEQUENCE [LARGE SCALE GENOMIC DNA]</scope>
    <source>
        <strain evidence="1 2">APH1</strain>
    </source>
</reference>
<dbReference type="RefSeq" id="WP_111281833.1">
    <property type="nucleotide sequence ID" value="NZ_CP030031.1"/>
</dbReference>